<dbReference type="CDD" id="cd00051">
    <property type="entry name" value="EFh"/>
    <property type="match status" value="1"/>
</dbReference>
<keyword evidence="3" id="KW-0106">Calcium</keyword>
<dbReference type="Proteomes" id="UP000626109">
    <property type="component" value="Unassembled WGS sequence"/>
</dbReference>
<dbReference type="InterPro" id="IPR011992">
    <property type="entry name" value="EF-hand-dom_pair"/>
</dbReference>
<dbReference type="InterPro" id="IPR023395">
    <property type="entry name" value="MCP_dom_sf"/>
</dbReference>
<dbReference type="SUPFAM" id="SSF103506">
    <property type="entry name" value="Mitochondrial carrier"/>
    <property type="match status" value="1"/>
</dbReference>
<evidence type="ECO:0000256" key="2">
    <source>
        <dbReference type="ARBA" id="ARBA00022692"/>
    </source>
</evidence>
<dbReference type="InterPro" id="IPR018108">
    <property type="entry name" value="MCP_transmembrane"/>
</dbReference>
<dbReference type="Gene3D" id="1.50.40.10">
    <property type="entry name" value="Mitochondrial carrier domain"/>
    <property type="match status" value="1"/>
</dbReference>
<evidence type="ECO:0000256" key="3">
    <source>
        <dbReference type="ARBA" id="ARBA00022837"/>
    </source>
</evidence>
<sequence length="152" mass="16218">LRRRHGAAADGSEDVDRIPVVERLAAGGCGGAVSQLAVYPLHVVRRRLQVQPSAEAPVASSPSSRLVAVAAEAAAVASSGVSTKQMFHALDKDGSGDLCRSEVEPLARRLGMSVEDLWRRLDQDGSGRVSFEEFRRYSSARDAFRQIGGTEG</sequence>
<feature type="domain" description="EF-hand" evidence="5">
    <location>
        <begin position="109"/>
        <end position="144"/>
    </location>
</feature>
<dbReference type="PROSITE" id="PS50222">
    <property type="entry name" value="EF_HAND_2"/>
    <property type="match status" value="1"/>
</dbReference>
<evidence type="ECO:0000256" key="4">
    <source>
        <dbReference type="ARBA" id="ARBA00023136"/>
    </source>
</evidence>
<dbReference type="Pfam" id="PF13499">
    <property type="entry name" value="EF-hand_7"/>
    <property type="match status" value="1"/>
</dbReference>
<feature type="non-terminal residue" evidence="6">
    <location>
        <position position="1"/>
    </location>
</feature>
<dbReference type="GO" id="GO:0005509">
    <property type="term" value="F:calcium ion binding"/>
    <property type="evidence" value="ECO:0007669"/>
    <property type="project" value="InterPro"/>
</dbReference>
<evidence type="ECO:0000259" key="5">
    <source>
        <dbReference type="PROSITE" id="PS50222"/>
    </source>
</evidence>
<protein>
    <recommendedName>
        <fullName evidence="5">EF-hand domain-containing protein</fullName>
    </recommendedName>
</protein>
<dbReference type="InterPro" id="IPR018247">
    <property type="entry name" value="EF_Hand_1_Ca_BS"/>
</dbReference>
<proteinExistence type="predicted"/>
<organism evidence="6 7">
    <name type="scientific">Polarella glacialis</name>
    <name type="common">Dinoflagellate</name>
    <dbReference type="NCBI Taxonomy" id="89957"/>
    <lineage>
        <taxon>Eukaryota</taxon>
        <taxon>Sar</taxon>
        <taxon>Alveolata</taxon>
        <taxon>Dinophyceae</taxon>
        <taxon>Suessiales</taxon>
        <taxon>Suessiaceae</taxon>
        <taxon>Polarella</taxon>
    </lineage>
</organism>
<feature type="non-terminal residue" evidence="6">
    <location>
        <position position="152"/>
    </location>
</feature>
<dbReference type="InterPro" id="IPR002048">
    <property type="entry name" value="EF_hand_dom"/>
</dbReference>
<dbReference type="SUPFAM" id="SSF47473">
    <property type="entry name" value="EF-hand"/>
    <property type="match status" value="1"/>
</dbReference>
<reference evidence="6" key="1">
    <citation type="submission" date="2021-02" db="EMBL/GenBank/DDBJ databases">
        <authorList>
            <person name="Dougan E. K."/>
            <person name="Rhodes N."/>
            <person name="Thang M."/>
            <person name="Chan C."/>
        </authorList>
    </citation>
    <scope>NUCLEOTIDE SEQUENCE</scope>
</reference>
<comment type="subcellular location">
    <subcellularLocation>
        <location evidence="1">Mitochondrion inner membrane</location>
        <topology evidence="1">Multi-pass membrane protein</topology>
    </subcellularLocation>
</comment>
<comment type="caution">
    <text evidence="6">The sequence shown here is derived from an EMBL/GenBank/DDBJ whole genome shotgun (WGS) entry which is preliminary data.</text>
</comment>
<accession>A0A813KII0</accession>
<dbReference type="AlphaFoldDB" id="A0A813KII0"/>
<evidence type="ECO:0000313" key="6">
    <source>
        <dbReference type="EMBL" id="CAE8708140.1"/>
    </source>
</evidence>
<gene>
    <name evidence="6" type="ORF">PGLA2088_LOCUS34812</name>
</gene>
<evidence type="ECO:0000256" key="1">
    <source>
        <dbReference type="ARBA" id="ARBA00004448"/>
    </source>
</evidence>
<dbReference type="Pfam" id="PF00153">
    <property type="entry name" value="Mito_carr"/>
    <property type="match status" value="1"/>
</dbReference>
<keyword evidence="2" id="KW-0812">Transmembrane</keyword>
<evidence type="ECO:0000313" key="7">
    <source>
        <dbReference type="Proteomes" id="UP000626109"/>
    </source>
</evidence>
<dbReference type="SMART" id="SM00054">
    <property type="entry name" value="EFh"/>
    <property type="match status" value="2"/>
</dbReference>
<dbReference type="PROSITE" id="PS00018">
    <property type="entry name" value="EF_HAND_1"/>
    <property type="match status" value="1"/>
</dbReference>
<dbReference type="EMBL" id="CAJNNW010031598">
    <property type="protein sequence ID" value="CAE8708140.1"/>
    <property type="molecule type" value="Genomic_DNA"/>
</dbReference>
<dbReference type="GO" id="GO:0005743">
    <property type="term" value="C:mitochondrial inner membrane"/>
    <property type="evidence" value="ECO:0007669"/>
    <property type="project" value="UniProtKB-SubCell"/>
</dbReference>
<keyword evidence="4" id="KW-0472">Membrane</keyword>
<dbReference type="Gene3D" id="1.10.238.10">
    <property type="entry name" value="EF-hand"/>
    <property type="match status" value="1"/>
</dbReference>
<name>A0A813KII0_POLGL</name>